<evidence type="ECO:0000256" key="2">
    <source>
        <dbReference type="ARBA" id="ARBA00022692"/>
    </source>
</evidence>
<feature type="transmembrane region" description="Helical" evidence="5">
    <location>
        <begin position="120"/>
        <end position="138"/>
    </location>
</feature>
<dbReference type="OrthoDB" id="422086at2759"/>
<proteinExistence type="inferred from homology"/>
<dbReference type="AlphaFoldDB" id="A0A9K3DBQ5"/>
<dbReference type="InterPro" id="IPR007269">
    <property type="entry name" value="ICMT_MeTrfase"/>
</dbReference>
<feature type="transmembrane region" description="Helical" evidence="5">
    <location>
        <begin position="67"/>
        <end position="91"/>
    </location>
</feature>
<keyword evidence="2 5" id="KW-0812">Transmembrane</keyword>
<comment type="similarity">
    <text evidence="5">Belongs to the class VI-like SAM-binding methyltransferase superfamily. Isoprenylcysteine carboxyl methyltransferase family.</text>
</comment>
<sequence length="140" mass="15109">MVSAWVIVLGHQVCAQGMFMANNIAIQRKTGEIAAKTRTEMMPIVAYTVFIVYSLIVAVVHPALPPLPVLVCALGLLGLNLAIGATAFVHLGDSWRVGVLEGQDTALVTSGIYRLTRNPYFVGYHLMVLGYTLLLLNVGQ</sequence>
<dbReference type="Gene3D" id="1.20.120.1630">
    <property type="match status" value="1"/>
</dbReference>
<comment type="subcellular location">
    <subcellularLocation>
        <location evidence="5">Endoplasmic reticulum membrane</location>
        <topology evidence="5">Multi-pass membrane protein</topology>
    </subcellularLocation>
    <subcellularLocation>
        <location evidence="1">Membrane</location>
        <topology evidence="1">Multi-pass membrane protein</topology>
    </subcellularLocation>
</comment>
<keyword evidence="7" id="KW-1185">Reference proteome</keyword>
<comment type="caution">
    <text evidence="6">The sequence shown here is derived from an EMBL/GenBank/DDBJ whole genome shotgun (WGS) entry which is preliminary data.</text>
</comment>
<evidence type="ECO:0000256" key="1">
    <source>
        <dbReference type="ARBA" id="ARBA00004141"/>
    </source>
</evidence>
<evidence type="ECO:0000256" key="4">
    <source>
        <dbReference type="ARBA" id="ARBA00023136"/>
    </source>
</evidence>
<keyword evidence="5" id="KW-0949">S-adenosyl-L-methionine</keyword>
<feature type="non-terminal residue" evidence="6">
    <location>
        <position position="140"/>
    </location>
</feature>
<dbReference type="GO" id="GO:0004671">
    <property type="term" value="F:protein C-terminal S-isoprenylcysteine carboxyl O-methyltransferase activity"/>
    <property type="evidence" value="ECO:0007669"/>
    <property type="project" value="UniProtKB-EC"/>
</dbReference>
<dbReference type="EMBL" id="BDIP01008511">
    <property type="protein sequence ID" value="GIQ91882.1"/>
    <property type="molecule type" value="Genomic_DNA"/>
</dbReference>
<keyword evidence="5 6" id="KW-0808">Transferase</keyword>
<dbReference type="EC" id="2.1.1.100" evidence="5"/>
<dbReference type="Proteomes" id="UP000265618">
    <property type="component" value="Unassembled WGS sequence"/>
</dbReference>
<keyword evidence="5 6" id="KW-0489">Methyltransferase</keyword>
<feature type="transmembrane region" description="Helical" evidence="5">
    <location>
        <begin position="41"/>
        <end position="60"/>
    </location>
</feature>
<evidence type="ECO:0000313" key="6">
    <source>
        <dbReference type="EMBL" id="GIQ91882.1"/>
    </source>
</evidence>
<name>A0A9K3DBQ5_9EUKA</name>
<keyword evidence="4 5" id="KW-0472">Membrane</keyword>
<protein>
    <recommendedName>
        <fullName evidence="5">Protein-S-isoprenylcysteine O-methyltransferase</fullName>
        <ecNumber evidence="5">2.1.1.100</ecNumber>
    </recommendedName>
</protein>
<accession>A0A9K3DBQ5</accession>
<keyword evidence="5" id="KW-0256">Endoplasmic reticulum</keyword>
<organism evidence="6 7">
    <name type="scientific">Kipferlia bialata</name>
    <dbReference type="NCBI Taxonomy" id="797122"/>
    <lineage>
        <taxon>Eukaryota</taxon>
        <taxon>Metamonada</taxon>
        <taxon>Carpediemonas-like organisms</taxon>
        <taxon>Kipferlia</taxon>
    </lineage>
</organism>
<gene>
    <name evidence="6" type="ORF">KIPB_015330</name>
</gene>
<reference evidence="6 7" key="1">
    <citation type="journal article" date="2018" name="PLoS ONE">
        <title>The draft genome of Kipferlia bialata reveals reductive genome evolution in fornicate parasites.</title>
        <authorList>
            <person name="Tanifuji G."/>
            <person name="Takabayashi S."/>
            <person name="Kume K."/>
            <person name="Takagi M."/>
            <person name="Nakayama T."/>
            <person name="Kamikawa R."/>
            <person name="Inagaki Y."/>
            <person name="Hashimoto T."/>
        </authorList>
    </citation>
    <scope>NUCLEOTIDE SEQUENCE [LARGE SCALE GENOMIC DNA]</scope>
    <source>
        <strain evidence="6">NY0173</strain>
    </source>
</reference>
<comment type="catalytic activity">
    <reaction evidence="5">
        <text>[protein]-C-terminal S-[(2E,6E)-farnesyl]-L-cysteine + S-adenosyl-L-methionine = [protein]-C-terminal S-[(2E,6E)-farnesyl]-L-cysteine methyl ester + S-adenosyl-L-homocysteine</text>
        <dbReference type="Rhea" id="RHEA:21672"/>
        <dbReference type="Rhea" id="RHEA-COMP:12125"/>
        <dbReference type="Rhea" id="RHEA-COMP:12126"/>
        <dbReference type="ChEBI" id="CHEBI:57856"/>
        <dbReference type="ChEBI" id="CHEBI:59789"/>
        <dbReference type="ChEBI" id="CHEBI:90510"/>
        <dbReference type="ChEBI" id="CHEBI:90511"/>
        <dbReference type="EC" id="2.1.1.100"/>
    </reaction>
</comment>
<dbReference type="GO" id="GO:0005789">
    <property type="term" value="C:endoplasmic reticulum membrane"/>
    <property type="evidence" value="ECO:0007669"/>
    <property type="project" value="UniProtKB-SubCell"/>
</dbReference>
<keyword evidence="3 5" id="KW-1133">Transmembrane helix</keyword>
<evidence type="ECO:0000313" key="7">
    <source>
        <dbReference type="Proteomes" id="UP000265618"/>
    </source>
</evidence>
<dbReference type="GO" id="GO:0032259">
    <property type="term" value="P:methylation"/>
    <property type="evidence" value="ECO:0007669"/>
    <property type="project" value="UniProtKB-KW"/>
</dbReference>
<dbReference type="Pfam" id="PF04140">
    <property type="entry name" value="ICMT"/>
    <property type="match status" value="1"/>
</dbReference>
<evidence type="ECO:0000256" key="5">
    <source>
        <dbReference type="RuleBase" id="RU362022"/>
    </source>
</evidence>
<comment type="caution">
    <text evidence="5">Lacks conserved residue(s) required for the propagation of feature annotation.</text>
</comment>
<evidence type="ECO:0000256" key="3">
    <source>
        <dbReference type="ARBA" id="ARBA00022989"/>
    </source>
</evidence>